<dbReference type="Proteomes" id="UP001595884">
    <property type="component" value="Unassembled WGS sequence"/>
</dbReference>
<dbReference type="InterPro" id="IPR038718">
    <property type="entry name" value="SNF2-like_sf"/>
</dbReference>
<feature type="domain" description="Helicase C-terminal" evidence="5">
    <location>
        <begin position="956"/>
        <end position="1107"/>
    </location>
</feature>
<feature type="domain" description="Helicase ATP-binding" evidence="4">
    <location>
        <begin position="656"/>
        <end position="831"/>
    </location>
</feature>
<dbReference type="SUPFAM" id="SSF52540">
    <property type="entry name" value="P-loop containing nucleoside triphosphate hydrolases"/>
    <property type="match status" value="2"/>
</dbReference>
<keyword evidence="1 6" id="KW-0378">Hydrolase</keyword>
<evidence type="ECO:0000259" key="4">
    <source>
        <dbReference type="PROSITE" id="PS51192"/>
    </source>
</evidence>
<dbReference type="Gene3D" id="3.40.50.300">
    <property type="entry name" value="P-loop containing nucleotide triphosphate hydrolases"/>
    <property type="match status" value="1"/>
</dbReference>
<dbReference type="Pfam" id="PF00271">
    <property type="entry name" value="Helicase_C"/>
    <property type="match status" value="1"/>
</dbReference>
<dbReference type="CDD" id="cd18793">
    <property type="entry name" value="SF2_C_SNF"/>
    <property type="match status" value="1"/>
</dbReference>
<evidence type="ECO:0000313" key="6">
    <source>
        <dbReference type="EMBL" id="MFC4716120.1"/>
    </source>
</evidence>
<evidence type="ECO:0000256" key="2">
    <source>
        <dbReference type="PROSITE-ProRule" id="PRU00325"/>
    </source>
</evidence>
<dbReference type="GO" id="GO:0016787">
    <property type="term" value="F:hydrolase activity"/>
    <property type="evidence" value="ECO:0007669"/>
    <property type="project" value="UniProtKB-KW"/>
</dbReference>
<name>A0ABV9MMU0_9MICC</name>
<evidence type="ECO:0000259" key="5">
    <source>
        <dbReference type="PROSITE" id="PS51194"/>
    </source>
</evidence>
<dbReference type="PROSITE" id="PS51194">
    <property type="entry name" value="HELICASE_CTER"/>
    <property type="match status" value="1"/>
</dbReference>
<keyword evidence="2" id="KW-0863">Zinc-finger</keyword>
<dbReference type="PROSITE" id="PS50966">
    <property type="entry name" value="ZF_SWIM"/>
    <property type="match status" value="1"/>
</dbReference>
<evidence type="ECO:0000259" key="3">
    <source>
        <dbReference type="PROSITE" id="PS50966"/>
    </source>
</evidence>
<keyword evidence="7" id="KW-1185">Reference proteome</keyword>
<dbReference type="EC" id="3.6.4.-" evidence="6"/>
<accession>A0ABV9MMU0</accession>
<dbReference type="InterPro" id="IPR014001">
    <property type="entry name" value="Helicase_ATP-bd"/>
</dbReference>
<reference evidence="7" key="1">
    <citation type="journal article" date="2019" name="Int. J. Syst. Evol. Microbiol.">
        <title>The Global Catalogue of Microorganisms (GCM) 10K type strain sequencing project: providing services to taxonomists for standard genome sequencing and annotation.</title>
        <authorList>
            <consortium name="The Broad Institute Genomics Platform"/>
            <consortium name="The Broad Institute Genome Sequencing Center for Infectious Disease"/>
            <person name="Wu L."/>
            <person name="Ma J."/>
        </authorList>
    </citation>
    <scope>NUCLEOTIDE SEQUENCE [LARGE SCALE GENOMIC DNA]</scope>
    <source>
        <strain evidence="7">CGMCC 1.12849</strain>
    </source>
</reference>
<gene>
    <name evidence="6" type="ORF">ACFO7V_08210</name>
</gene>
<sequence>MTDSVPPLIDARHLLAYLGDVPFFFGQQLAKKDESVVDVAFDESSSVISGTILEDDQQFVSTITVVRSATGWTVESTDCSCNKGSVCPHVAALALTANKIANQPRPSMAETKRTVSAWSTQVNTWFEEPEPGPSEGLLGSPNDPVVAMALQFMVFDSKNTSQQQQWMPSGSVPHPTRNKRFRLGVRPMVRNSEGRWVRGQLRWTTIAFKTYGWNLLRGQHHWFTRFAALARGNTQLQFKVDEDWLFLDEYASNLLWPMLDEAQELGIELITTRHETTVNVDRQSRFELLASLTEDRSLNVAGQLHIAGQSLSLNSESPAGTIADHGFYVELEAPDQIWLAPSDEIIPAQHRRWFQNREPLQIPSDQMQDFFNESYARLARRFSLRSISEGLVLPALAPPEVHATVNFSREEQADGTVKDSAAIYFQVRYPGVPYDHEVYDAQAEQALYRTVNDVFEKHTDTSNHDLSSRFFAGEHMITFVSDLLPALRGLSIMKITEEGIRPVYRQLRELPQLKINAVSHERNDWLDLGLLITVGDHEVPFSTIMEALTSGSMKVKLPDNTWFSLDHPLFAKLKSLVDEAQSLNDKPKDADLKLSVFQVSLFDEFDELAEGIDGADLFIGRMRSLLRVAEGEEAQVPDTLNATLRPYQVEGFQWLARLYQGGFGGILADDMGLGKTLQTIALMLHARKLWDDPEHMATLPAAQRMSAPFLVVAPSSVVSNWEMEIKRFAPSLRVITVEGTFGSEDELKELVANYDVILTTYTLLRLNDEVYEGQRFAGLILDEAQFVKNRSTKAHRSAVNIQTNFKLAVTGTPMENNLSELGALLSLTSPSLFMNSSRFNRQFARPIEVLGDRETLQLLQRRVKPFMLRRTKESVVLDLPAKQEQQVLVRLSDEHQHVYDTHLNRERQKILHLVEDLDRNRFTIFQSLTHLRMLALEPSLVDPELAEIPGSKLEALFEQLEDVLSENHRALVFSQFTSYLKIFAAKLEAQGIPYVYLDGNTRNRAKVIEQFKDGEAPLFLISLKAGGFGLNLTEADYCFLLDPWWNPAVEAQAIDRTHRIGQTRQVMVYRMIAQGTIEEKVVALQDTKRKLISTVMDEADGFSKALTAQDIRGLLE</sequence>
<evidence type="ECO:0000256" key="1">
    <source>
        <dbReference type="ARBA" id="ARBA00022801"/>
    </source>
</evidence>
<feature type="domain" description="SWIM-type" evidence="3">
    <location>
        <begin position="64"/>
        <end position="98"/>
    </location>
</feature>
<keyword evidence="6" id="KW-0347">Helicase</keyword>
<proteinExistence type="predicted"/>
<dbReference type="SMART" id="SM00487">
    <property type="entry name" value="DEXDc"/>
    <property type="match status" value="1"/>
</dbReference>
<dbReference type="PROSITE" id="PS51192">
    <property type="entry name" value="HELICASE_ATP_BIND_1"/>
    <property type="match status" value="1"/>
</dbReference>
<dbReference type="RefSeq" id="WP_382412044.1">
    <property type="nucleotide sequence ID" value="NZ_JBHSHE010000035.1"/>
</dbReference>
<dbReference type="Gene3D" id="3.40.50.10810">
    <property type="entry name" value="Tandem AAA-ATPase domain"/>
    <property type="match status" value="1"/>
</dbReference>
<dbReference type="InterPro" id="IPR007527">
    <property type="entry name" value="Znf_SWIM"/>
</dbReference>
<dbReference type="PANTHER" id="PTHR10799">
    <property type="entry name" value="SNF2/RAD54 HELICASE FAMILY"/>
    <property type="match status" value="1"/>
</dbReference>
<dbReference type="InterPro" id="IPR049730">
    <property type="entry name" value="SNF2/RAD54-like_C"/>
</dbReference>
<dbReference type="EMBL" id="JBHSHE010000035">
    <property type="protein sequence ID" value="MFC4716120.1"/>
    <property type="molecule type" value="Genomic_DNA"/>
</dbReference>
<protein>
    <submittedName>
        <fullName evidence="6">DEAD/DEAH box helicase</fullName>
        <ecNumber evidence="6">3.6.4.-</ecNumber>
    </submittedName>
</protein>
<keyword evidence="6" id="KW-0547">Nucleotide-binding</keyword>
<comment type="caution">
    <text evidence="6">The sequence shown here is derived from an EMBL/GenBank/DDBJ whole genome shotgun (WGS) entry which is preliminary data.</text>
</comment>
<evidence type="ECO:0000313" key="7">
    <source>
        <dbReference type="Proteomes" id="UP001595884"/>
    </source>
</evidence>
<dbReference type="InterPro" id="IPR027417">
    <property type="entry name" value="P-loop_NTPase"/>
</dbReference>
<dbReference type="Pfam" id="PF00176">
    <property type="entry name" value="SNF2-rel_dom"/>
    <property type="match status" value="1"/>
</dbReference>
<dbReference type="InterPro" id="IPR000330">
    <property type="entry name" value="SNF2_N"/>
</dbReference>
<dbReference type="SMART" id="SM00490">
    <property type="entry name" value="HELICc"/>
    <property type="match status" value="1"/>
</dbReference>
<keyword evidence="2" id="KW-0862">Zinc</keyword>
<dbReference type="InterPro" id="IPR001650">
    <property type="entry name" value="Helicase_C-like"/>
</dbReference>
<organism evidence="6 7">
    <name type="scientific">Glutamicibacter bergerei</name>
    <dbReference type="NCBI Taxonomy" id="256702"/>
    <lineage>
        <taxon>Bacteria</taxon>
        <taxon>Bacillati</taxon>
        <taxon>Actinomycetota</taxon>
        <taxon>Actinomycetes</taxon>
        <taxon>Micrococcales</taxon>
        <taxon>Micrococcaceae</taxon>
        <taxon>Glutamicibacter</taxon>
    </lineage>
</organism>
<dbReference type="GO" id="GO:0004386">
    <property type="term" value="F:helicase activity"/>
    <property type="evidence" value="ECO:0007669"/>
    <property type="project" value="UniProtKB-KW"/>
</dbReference>
<keyword evidence="6" id="KW-0067">ATP-binding</keyword>
<keyword evidence="2" id="KW-0479">Metal-binding</keyword>